<reference evidence="5 6" key="1">
    <citation type="submission" date="2020-01" db="EMBL/GenBank/DDBJ databases">
        <title>Kibdelosporangium persica a novel Actinomycetes from a hot desert in Iran.</title>
        <authorList>
            <person name="Safaei N."/>
            <person name="Zaburannyi N."/>
            <person name="Mueller R."/>
            <person name="Wink J."/>
        </authorList>
    </citation>
    <scope>NUCLEOTIDE SEQUENCE [LARGE SCALE GENOMIC DNA]</scope>
    <source>
        <strain evidence="5 6">4NS15</strain>
    </source>
</reference>
<dbReference type="Proteomes" id="UP000763557">
    <property type="component" value="Unassembled WGS sequence"/>
</dbReference>
<evidence type="ECO:0000256" key="1">
    <source>
        <dbReference type="ARBA" id="ARBA00023015"/>
    </source>
</evidence>
<protein>
    <submittedName>
        <fullName evidence="5">HTH-type transcriptional repressor yvoA</fullName>
    </submittedName>
</protein>
<comment type="caution">
    <text evidence="5">The sequence shown here is derived from an EMBL/GenBank/DDBJ whole genome shotgun (WGS) entry which is preliminary data.</text>
</comment>
<dbReference type="PANTHER" id="PTHR44846">
    <property type="entry name" value="MANNOSYL-D-GLYCERATE TRANSPORT/METABOLISM SYSTEM REPRESSOR MNGR-RELATED"/>
    <property type="match status" value="1"/>
</dbReference>
<dbReference type="EMBL" id="JAAATY010000008">
    <property type="protein sequence ID" value="NRN65910.1"/>
    <property type="molecule type" value="Genomic_DNA"/>
</dbReference>
<organism evidence="5 6">
    <name type="scientific">Kibdelosporangium persicum</name>
    <dbReference type="NCBI Taxonomy" id="2698649"/>
    <lineage>
        <taxon>Bacteria</taxon>
        <taxon>Bacillati</taxon>
        <taxon>Actinomycetota</taxon>
        <taxon>Actinomycetes</taxon>
        <taxon>Pseudonocardiales</taxon>
        <taxon>Pseudonocardiaceae</taxon>
        <taxon>Kibdelosporangium</taxon>
    </lineage>
</organism>
<keyword evidence="6" id="KW-1185">Reference proteome</keyword>
<gene>
    <name evidence="5" type="ORF">GC106_31260</name>
</gene>
<evidence type="ECO:0000259" key="4">
    <source>
        <dbReference type="PROSITE" id="PS50949"/>
    </source>
</evidence>
<evidence type="ECO:0000256" key="3">
    <source>
        <dbReference type="ARBA" id="ARBA00023163"/>
    </source>
</evidence>
<dbReference type="SMART" id="SM00345">
    <property type="entry name" value="HTH_GNTR"/>
    <property type="match status" value="1"/>
</dbReference>
<accession>A0ABX2F524</accession>
<feature type="domain" description="HTH gntR-type" evidence="4">
    <location>
        <begin position="11"/>
        <end position="79"/>
    </location>
</feature>
<dbReference type="CDD" id="cd07377">
    <property type="entry name" value="WHTH_GntR"/>
    <property type="match status" value="1"/>
</dbReference>
<evidence type="ECO:0000313" key="6">
    <source>
        <dbReference type="Proteomes" id="UP000763557"/>
    </source>
</evidence>
<proteinExistence type="predicted"/>
<evidence type="ECO:0000313" key="5">
    <source>
        <dbReference type="EMBL" id="NRN65910.1"/>
    </source>
</evidence>
<keyword evidence="3" id="KW-0804">Transcription</keyword>
<keyword evidence="2" id="KW-0238">DNA-binding</keyword>
<dbReference type="PROSITE" id="PS50949">
    <property type="entry name" value="HTH_GNTR"/>
    <property type="match status" value="1"/>
</dbReference>
<name>A0ABX2F524_9PSEU</name>
<dbReference type="PANTHER" id="PTHR44846:SF17">
    <property type="entry name" value="GNTR-FAMILY TRANSCRIPTIONAL REGULATOR"/>
    <property type="match status" value="1"/>
</dbReference>
<sequence length="232" mass="25188">MAANDKARRQLPKYMEIAGEIRKKIKTGEWPPGHEVPSAATLCDQYGVSMSVAKHALNLLKSGGHVYGVFGVGTFVADRPSPVRISPERQLQSAEATFDSEAEQAIEVRRTTERVAAPADIAEAFGIATGEEVTHTLTRSSEGGQPISISDTYQLIGVEGISGATILEETVSQQVPSVSHAEWLGTPPGEQVRTIRQRFLTADDQAVMISDVSYPIDRYDTFVFRMAIPSDV</sequence>
<dbReference type="InterPro" id="IPR050679">
    <property type="entry name" value="Bact_HTH_transcr_reg"/>
</dbReference>
<dbReference type="Pfam" id="PF00392">
    <property type="entry name" value="GntR"/>
    <property type="match status" value="1"/>
</dbReference>
<evidence type="ECO:0000256" key="2">
    <source>
        <dbReference type="ARBA" id="ARBA00023125"/>
    </source>
</evidence>
<keyword evidence="1" id="KW-0805">Transcription regulation</keyword>
<dbReference type="RefSeq" id="WP_217280595.1">
    <property type="nucleotide sequence ID" value="NZ_CBCSGW010000058.1"/>
</dbReference>
<dbReference type="InterPro" id="IPR000524">
    <property type="entry name" value="Tscrpt_reg_HTH_GntR"/>
</dbReference>